<keyword evidence="11" id="KW-0862">Zinc</keyword>
<evidence type="ECO:0000256" key="1">
    <source>
        <dbReference type="ARBA" id="ARBA00005490"/>
    </source>
</evidence>
<evidence type="ECO:0000256" key="16">
    <source>
        <dbReference type="PROSITE-ProRule" id="PRU10141"/>
    </source>
</evidence>
<feature type="compositionally biased region" description="Low complexity" evidence="18">
    <location>
        <begin position="390"/>
        <end position="403"/>
    </location>
</feature>
<keyword evidence="12 16" id="KW-0067">ATP-binding</keyword>
<dbReference type="InterPro" id="IPR002219">
    <property type="entry name" value="PKC_DAG/PE"/>
</dbReference>
<dbReference type="PROSITE" id="PS50081">
    <property type="entry name" value="ZF_DAG_PE_2"/>
    <property type="match status" value="2"/>
</dbReference>
<dbReference type="GO" id="GO:0007165">
    <property type="term" value="P:signal transduction"/>
    <property type="evidence" value="ECO:0007669"/>
    <property type="project" value="InterPro"/>
</dbReference>
<feature type="compositionally biased region" description="Low complexity" evidence="18">
    <location>
        <begin position="731"/>
        <end position="759"/>
    </location>
</feature>
<evidence type="ECO:0000256" key="18">
    <source>
        <dbReference type="SAM" id="MobiDB-lite"/>
    </source>
</evidence>
<dbReference type="SMART" id="SM00133">
    <property type="entry name" value="S_TK_X"/>
    <property type="match status" value="1"/>
</dbReference>
<dbReference type="InterPro" id="IPR000719">
    <property type="entry name" value="Prot_kinase_dom"/>
</dbReference>
<feature type="domain" description="Phorbol-ester/DAG-type" evidence="21">
    <location>
        <begin position="462"/>
        <end position="510"/>
    </location>
</feature>
<keyword evidence="25" id="KW-1185">Reference proteome</keyword>
<dbReference type="Gene3D" id="1.10.287.160">
    <property type="entry name" value="HR1 repeat"/>
    <property type="match status" value="1"/>
</dbReference>
<dbReference type="Pfam" id="PF02185">
    <property type="entry name" value="HR1"/>
    <property type="match status" value="2"/>
</dbReference>
<feature type="compositionally biased region" description="Pro residues" evidence="18">
    <location>
        <begin position="809"/>
        <end position="828"/>
    </location>
</feature>
<sequence>MNVDETVANVQRKIDREKALINAANAMRQSTNNPAVLSRLDGQIRDGRRNIEYFESKLRDLEMQRTANDMGNMNLGPGASRRTGNPLTPPPKDGWNEYMGQDQGGYGDGQYSNLGGGQGLMPPRAPYAPPGPGSQQPKRPNYSKLDLIKYDTPHLGPRIQLMLSQLEFKLSVEKQYKDGIEKMVRLYQMEGDRKSKQDAEAKRIESNQKIQLLKQSLKRYEDLHVDIEGADDRDDDSLSVPSQRKPLSGHLSLRIHAVADVDHAGTGRFSRGPETFVNIKVEDAIKGRTKPTRNDRWADELHEFDIDKANEIEITVYDKTSDHPLPIGMLWVRISDIAEEMRRKKIESELQNSGWVSADKMGGGSSPQPDLQFQPPPGQSYAGAGGPVPGGMRPQGPAGAGAPHPQTGPIFIDAWFSLEPVGRIHLTMSFVKHTRNKQPFDAGLGRKGAIRQRKEEVHEQYGHKFVQQQFYNIMRCALCGEFLKYAAGMQCSDCKYTCHKKCYPKVVTKCITQSNAETDPDEAKLNHRIPHRFENFSNMGANWCCHCGYILPLGRKQTKKCTECGLTCHAGCVHFVPDFCGMSMEVANQILMEIKRTKRGQSAAGSTMSSRDLRKHQPPRPAPSPASQPQYPPPPGQEPQGQPDRYSYGKDQQYGAPPRQQSYPPSATSVDAARVSYSTSSSTPTPTSPTSQTRPPSGPRTQSQQTAAIAAGTAMAKGPAPGYHRAQSDFPPSGSRSSGGYPQDQRIPQQQMPQQYNPQDYANIPSYPPAHHQTAQMPYQQQQQQQQKSSYPFPQPQPQSQPQLHQPHQPQPPPHQPEMKQPQPPSQPAQPMSAMTKAPEHKVTPSANSQGTGRRIGLDHFNFLAVLGKGNFGKVMLAETKSTKQLYAIKVLKKEFIIENDEVESTRSEKRVFLIANKERHPFLLNLHACFQTETRVYFVMEYISGGDLMLHIQRGQFGTKRAQFYAAEVCLALKYFHENGVIYRDLKLDNILLTLDGHIKIGDYGLCKEEMWYGSTTSTFCGTPEFMAPEILLDKKYGRAVDWWAFGVLIYQMLLQQSPFRGEDEDEIYDAILADEPLYPIHMPRDSVSILQKLLTREPELRLGSGPTDAQEIMSHAFFRNINWDDVYHKRIPAPFIPQITSPTDTSNFDTEFTSVTPVLTPVQSVLSQAMQEEFRGFSYSADFA</sequence>
<organism evidence="24 25">
    <name type="scientific">Trematosphaeria pertusa</name>
    <dbReference type="NCBI Taxonomy" id="390896"/>
    <lineage>
        <taxon>Eukaryota</taxon>
        <taxon>Fungi</taxon>
        <taxon>Dikarya</taxon>
        <taxon>Ascomycota</taxon>
        <taxon>Pezizomycotina</taxon>
        <taxon>Dothideomycetes</taxon>
        <taxon>Pleosporomycetidae</taxon>
        <taxon>Pleosporales</taxon>
        <taxon>Massarineae</taxon>
        <taxon>Trematosphaeriaceae</taxon>
        <taxon>Trematosphaeria</taxon>
    </lineage>
</organism>
<keyword evidence="6" id="KW-0479">Metal-binding</keyword>
<feature type="compositionally biased region" description="Low complexity" evidence="18">
    <location>
        <begin position="678"/>
        <end position="722"/>
    </location>
</feature>
<feature type="coiled-coil region" evidence="17">
    <location>
        <begin position="196"/>
        <end position="223"/>
    </location>
</feature>
<dbReference type="Proteomes" id="UP000800094">
    <property type="component" value="Unassembled WGS sequence"/>
</dbReference>
<dbReference type="EC" id="2.7.11.13" evidence="2"/>
<evidence type="ECO:0000259" key="19">
    <source>
        <dbReference type="PROSITE" id="PS50004"/>
    </source>
</evidence>
<dbReference type="PROSITE" id="PS50004">
    <property type="entry name" value="C2"/>
    <property type="match status" value="1"/>
</dbReference>
<dbReference type="CDD" id="cd20822">
    <property type="entry name" value="C1_ScPKC1-like_rpt1"/>
    <property type="match status" value="1"/>
</dbReference>
<keyword evidence="4" id="KW-0597">Phosphoprotein</keyword>
<comment type="similarity">
    <text evidence="1">Belongs to the protein kinase superfamily. AGC Ser/Thr protein kinase family. PKC subfamily.</text>
</comment>
<dbReference type="PROSITE" id="PS50011">
    <property type="entry name" value="PROTEIN_KINASE_DOM"/>
    <property type="match status" value="1"/>
</dbReference>
<keyword evidence="9" id="KW-0863">Zinc-finger</keyword>
<dbReference type="GeneID" id="54589850"/>
<feature type="compositionally biased region" description="Polar residues" evidence="18">
    <location>
        <begin position="659"/>
        <end position="669"/>
    </location>
</feature>
<evidence type="ECO:0000256" key="7">
    <source>
        <dbReference type="ARBA" id="ARBA00022737"/>
    </source>
</evidence>
<evidence type="ECO:0000256" key="17">
    <source>
        <dbReference type="SAM" id="Coils"/>
    </source>
</evidence>
<dbReference type="EMBL" id="ML987189">
    <property type="protein sequence ID" value="KAF2255833.1"/>
    <property type="molecule type" value="Genomic_DNA"/>
</dbReference>
<dbReference type="GO" id="GO:0009272">
    <property type="term" value="P:fungal-type cell wall biogenesis"/>
    <property type="evidence" value="ECO:0007669"/>
    <property type="project" value="InterPro"/>
</dbReference>
<evidence type="ECO:0000256" key="3">
    <source>
        <dbReference type="ARBA" id="ARBA00022527"/>
    </source>
</evidence>
<feature type="binding site" evidence="16">
    <location>
        <position position="890"/>
    </location>
    <ligand>
        <name>ATP</name>
        <dbReference type="ChEBI" id="CHEBI:30616"/>
    </ligand>
</feature>
<dbReference type="InterPro" id="IPR008271">
    <property type="entry name" value="Ser/Thr_kinase_AS"/>
</dbReference>
<dbReference type="Pfam" id="PF00069">
    <property type="entry name" value="Pkinase"/>
    <property type="match status" value="1"/>
</dbReference>
<dbReference type="Gene3D" id="3.30.200.20">
    <property type="entry name" value="Phosphorylase Kinase, domain 1"/>
    <property type="match status" value="1"/>
</dbReference>
<dbReference type="PANTHER" id="PTHR24351">
    <property type="entry name" value="RIBOSOMAL PROTEIN S6 KINASE"/>
    <property type="match status" value="1"/>
</dbReference>
<dbReference type="InterPro" id="IPR036274">
    <property type="entry name" value="HR1_rpt_sf"/>
</dbReference>
<feature type="region of interest" description="Disordered" evidence="18">
    <location>
        <begin position="354"/>
        <end position="403"/>
    </location>
</feature>
<proteinExistence type="inferred from homology"/>
<name>A0A6A6J2Z6_9PLEO</name>
<evidence type="ECO:0000256" key="8">
    <source>
        <dbReference type="ARBA" id="ARBA00022741"/>
    </source>
</evidence>
<dbReference type="AlphaFoldDB" id="A0A6A6J2Z6"/>
<evidence type="ECO:0000313" key="25">
    <source>
        <dbReference type="Proteomes" id="UP000800094"/>
    </source>
</evidence>
<keyword evidence="3" id="KW-0723">Serine/threonine-protein kinase</keyword>
<protein>
    <recommendedName>
        <fullName evidence="2">protein kinase C</fullName>
        <ecNumber evidence="2">2.7.11.13</ecNumber>
    </recommendedName>
</protein>
<evidence type="ECO:0000259" key="21">
    <source>
        <dbReference type="PROSITE" id="PS50081"/>
    </source>
</evidence>
<feature type="compositionally biased region" description="Pro residues" evidence="18">
    <location>
        <begin position="123"/>
        <end position="132"/>
    </location>
</feature>
<dbReference type="PROSITE" id="PS00479">
    <property type="entry name" value="ZF_DAG_PE_1"/>
    <property type="match status" value="1"/>
</dbReference>
<dbReference type="CDD" id="cd08689">
    <property type="entry name" value="C2_fungal_Pkc1p"/>
    <property type="match status" value="1"/>
</dbReference>
<evidence type="ECO:0000259" key="20">
    <source>
        <dbReference type="PROSITE" id="PS50011"/>
    </source>
</evidence>
<dbReference type="InterPro" id="IPR037778">
    <property type="entry name" value="C2_fungal_PKC"/>
</dbReference>
<accession>A0A6A6J2Z6</accession>
<feature type="domain" description="AGC-kinase C-terminal" evidence="22">
    <location>
        <begin position="1121"/>
        <end position="1186"/>
    </location>
</feature>
<dbReference type="InterPro" id="IPR035892">
    <property type="entry name" value="C2_domain_sf"/>
</dbReference>
<dbReference type="SUPFAM" id="SSF46585">
    <property type="entry name" value="HR1 repeat"/>
    <property type="match status" value="1"/>
</dbReference>
<dbReference type="Gene3D" id="3.30.60.20">
    <property type="match status" value="2"/>
</dbReference>
<dbReference type="InterPro" id="IPR011072">
    <property type="entry name" value="HR1_rho-bd"/>
</dbReference>
<evidence type="ECO:0000256" key="13">
    <source>
        <dbReference type="ARBA" id="ARBA00047272"/>
    </source>
</evidence>
<dbReference type="InterPro" id="IPR046349">
    <property type="entry name" value="C1-like_sf"/>
</dbReference>
<keyword evidence="5" id="KW-0808">Transferase</keyword>
<evidence type="ECO:0000256" key="6">
    <source>
        <dbReference type="ARBA" id="ARBA00022723"/>
    </source>
</evidence>
<dbReference type="InterPro" id="IPR000961">
    <property type="entry name" value="AGC-kinase_C"/>
</dbReference>
<evidence type="ECO:0000256" key="10">
    <source>
        <dbReference type="ARBA" id="ARBA00022777"/>
    </source>
</evidence>
<feature type="domain" description="Phorbol-ester/DAG-type" evidence="21">
    <location>
        <begin position="530"/>
        <end position="580"/>
    </location>
</feature>
<feature type="region of interest" description="Disordered" evidence="18">
    <location>
        <begin position="68"/>
        <end position="141"/>
    </location>
</feature>
<reference evidence="24" key="1">
    <citation type="journal article" date="2020" name="Stud. Mycol.">
        <title>101 Dothideomycetes genomes: a test case for predicting lifestyles and emergence of pathogens.</title>
        <authorList>
            <person name="Haridas S."/>
            <person name="Albert R."/>
            <person name="Binder M."/>
            <person name="Bloem J."/>
            <person name="Labutti K."/>
            <person name="Salamov A."/>
            <person name="Andreopoulos B."/>
            <person name="Baker S."/>
            <person name="Barry K."/>
            <person name="Bills G."/>
            <person name="Bluhm B."/>
            <person name="Cannon C."/>
            <person name="Castanera R."/>
            <person name="Culley D."/>
            <person name="Daum C."/>
            <person name="Ezra D."/>
            <person name="Gonzalez J."/>
            <person name="Henrissat B."/>
            <person name="Kuo A."/>
            <person name="Liang C."/>
            <person name="Lipzen A."/>
            <person name="Lutzoni F."/>
            <person name="Magnuson J."/>
            <person name="Mondo S."/>
            <person name="Nolan M."/>
            <person name="Ohm R."/>
            <person name="Pangilinan J."/>
            <person name="Park H.-J."/>
            <person name="Ramirez L."/>
            <person name="Alfaro M."/>
            <person name="Sun H."/>
            <person name="Tritt A."/>
            <person name="Yoshinaga Y."/>
            <person name="Zwiers L.-H."/>
            <person name="Turgeon B."/>
            <person name="Goodwin S."/>
            <person name="Spatafora J."/>
            <person name="Crous P."/>
            <person name="Grigoriev I."/>
        </authorList>
    </citation>
    <scope>NUCLEOTIDE SEQUENCE</scope>
    <source>
        <strain evidence="24">CBS 122368</strain>
    </source>
</reference>
<dbReference type="InterPro" id="IPR037312">
    <property type="entry name" value="PKC-like_HR1"/>
</dbReference>
<dbReference type="SMART" id="SM00220">
    <property type="entry name" value="S_TKc"/>
    <property type="match status" value="1"/>
</dbReference>
<dbReference type="InterPro" id="IPR000008">
    <property type="entry name" value="C2_dom"/>
</dbReference>
<feature type="domain" description="C2" evidence="19">
    <location>
        <begin position="232"/>
        <end position="350"/>
    </location>
</feature>
<dbReference type="GO" id="GO:0008270">
    <property type="term" value="F:zinc ion binding"/>
    <property type="evidence" value="ECO:0007669"/>
    <property type="project" value="UniProtKB-KW"/>
</dbReference>
<dbReference type="CDD" id="cd05570">
    <property type="entry name" value="STKc_PKC"/>
    <property type="match status" value="1"/>
</dbReference>
<comment type="catalytic activity">
    <reaction evidence="14">
        <text>L-seryl-[protein] + ATP = O-phospho-L-seryl-[protein] + ADP + H(+)</text>
        <dbReference type="Rhea" id="RHEA:17989"/>
        <dbReference type="Rhea" id="RHEA-COMP:9863"/>
        <dbReference type="Rhea" id="RHEA-COMP:11604"/>
        <dbReference type="ChEBI" id="CHEBI:15378"/>
        <dbReference type="ChEBI" id="CHEBI:29999"/>
        <dbReference type="ChEBI" id="CHEBI:30616"/>
        <dbReference type="ChEBI" id="CHEBI:83421"/>
        <dbReference type="ChEBI" id="CHEBI:456216"/>
        <dbReference type="EC" id="2.7.11.13"/>
    </reaction>
</comment>
<dbReference type="SMART" id="SM00742">
    <property type="entry name" value="Hr1"/>
    <property type="match status" value="2"/>
</dbReference>
<feature type="region of interest" description="Disordered" evidence="18">
    <location>
        <begin position="597"/>
        <end position="854"/>
    </location>
</feature>
<evidence type="ECO:0000259" key="23">
    <source>
        <dbReference type="PROSITE" id="PS51860"/>
    </source>
</evidence>
<gene>
    <name evidence="24" type="ORF">BU26DRAFT_9373</name>
</gene>
<evidence type="ECO:0000256" key="9">
    <source>
        <dbReference type="ARBA" id="ARBA00022771"/>
    </source>
</evidence>
<feature type="compositionally biased region" description="Low complexity" evidence="18">
    <location>
        <begin position="776"/>
        <end position="792"/>
    </location>
</feature>
<dbReference type="FunFam" id="1.10.287.160:FF:000004">
    <property type="entry name" value="Protein kinase C"/>
    <property type="match status" value="1"/>
</dbReference>
<evidence type="ECO:0000256" key="4">
    <source>
        <dbReference type="ARBA" id="ARBA00022553"/>
    </source>
</evidence>
<dbReference type="FunFam" id="3.30.200.20:FF:000103">
    <property type="entry name" value="Protein kinase C"/>
    <property type="match status" value="1"/>
</dbReference>
<dbReference type="InterPro" id="IPR017441">
    <property type="entry name" value="Protein_kinase_ATP_BS"/>
</dbReference>
<feature type="domain" description="Protein kinase" evidence="20">
    <location>
        <begin position="861"/>
        <end position="1120"/>
    </location>
</feature>
<dbReference type="GO" id="GO:0004697">
    <property type="term" value="F:diacylglycerol-dependent serine/threonine kinase activity"/>
    <property type="evidence" value="ECO:0007669"/>
    <property type="project" value="UniProtKB-EC"/>
</dbReference>
<evidence type="ECO:0000256" key="12">
    <source>
        <dbReference type="ARBA" id="ARBA00022840"/>
    </source>
</evidence>
<evidence type="ECO:0000256" key="11">
    <source>
        <dbReference type="ARBA" id="ARBA00022833"/>
    </source>
</evidence>
<dbReference type="CDD" id="cd11620">
    <property type="entry name" value="HR1_PKC-like_2_fungi"/>
    <property type="match status" value="1"/>
</dbReference>
<dbReference type="SUPFAM" id="SSF56112">
    <property type="entry name" value="Protein kinase-like (PK-like)"/>
    <property type="match status" value="1"/>
</dbReference>
<evidence type="ECO:0000256" key="2">
    <source>
        <dbReference type="ARBA" id="ARBA00012429"/>
    </source>
</evidence>
<dbReference type="RefSeq" id="XP_033690837.1">
    <property type="nucleotide sequence ID" value="XM_033836520.1"/>
</dbReference>
<dbReference type="FunFam" id="3.30.60.20:FF:000014">
    <property type="entry name" value="Protein kinase C"/>
    <property type="match status" value="1"/>
</dbReference>
<dbReference type="CDD" id="cd20823">
    <property type="entry name" value="C1_ScPKC1-like_rpt2"/>
    <property type="match status" value="1"/>
</dbReference>
<keyword evidence="8 16" id="KW-0547">Nucleotide-binding</keyword>
<feature type="domain" description="REM-1" evidence="23">
    <location>
        <begin position="149"/>
        <end position="226"/>
    </location>
</feature>
<dbReference type="SMART" id="SM00109">
    <property type="entry name" value="C1"/>
    <property type="match status" value="2"/>
</dbReference>
<dbReference type="SMART" id="SM00239">
    <property type="entry name" value="C2"/>
    <property type="match status" value="1"/>
</dbReference>
<dbReference type="PROSITE" id="PS51860">
    <property type="entry name" value="REM_1"/>
    <property type="match status" value="2"/>
</dbReference>
<dbReference type="Pfam" id="PF00130">
    <property type="entry name" value="C1_1"/>
    <property type="match status" value="2"/>
</dbReference>
<dbReference type="PROSITE" id="PS00107">
    <property type="entry name" value="PROTEIN_KINASE_ATP"/>
    <property type="match status" value="1"/>
</dbReference>
<comment type="catalytic activity">
    <reaction evidence="13">
        <text>L-threonyl-[protein] + ATP = O-phospho-L-threonyl-[protein] + ADP + H(+)</text>
        <dbReference type="Rhea" id="RHEA:46608"/>
        <dbReference type="Rhea" id="RHEA-COMP:11060"/>
        <dbReference type="Rhea" id="RHEA-COMP:11605"/>
        <dbReference type="ChEBI" id="CHEBI:15378"/>
        <dbReference type="ChEBI" id="CHEBI:30013"/>
        <dbReference type="ChEBI" id="CHEBI:30616"/>
        <dbReference type="ChEBI" id="CHEBI:61977"/>
        <dbReference type="ChEBI" id="CHEBI:456216"/>
        <dbReference type="EC" id="2.7.11.13"/>
    </reaction>
</comment>
<evidence type="ECO:0000256" key="5">
    <source>
        <dbReference type="ARBA" id="ARBA00022679"/>
    </source>
</evidence>
<keyword evidence="10" id="KW-0418">Kinase</keyword>
<feature type="compositionally biased region" description="Gly residues" evidence="18">
    <location>
        <begin position="102"/>
        <end position="119"/>
    </location>
</feature>
<dbReference type="PROSITE" id="PS00108">
    <property type="entry name" value="PROTEIN_KINASE_ST"/>
    <property type="match status" value="1"/>
</dbReference>
<dbReference type="Pfam" id="PF00433">
    <property type="entry name" value="Pkinase_C"/>
    <property type="match status" value="1"/>
</dbReference>
<keyword evidence="15 17" id="KW-0175">Coiled coil</keyword>
<evidence type="ECO:0000259" key="22">
    <source>
        <dbReference type="PROSITE" id="PS51285"/>
    </source>
</evidence>
<evidence type="ECO:0000256" key="14">
    <source>
        <dbReference type="ARBA" id="ARBA00047470"/>
    </source>
</evidence>
<dbReference type="SUPFAM" id="SSF57889">
    <property type="entry name" value="Cysteine-rich domain"/>
    <property type="match status" value="2"/>
</dbReference>
<evidence type="ECO:0000256" key="15">
    <source>
        <dbReference type="PROSITE-ProRule" id="PRU01207"/>
    </source>
</evidence>
<dbReference type="Gene3D" id="1.10.510.10">
    <property type="entry name" value="Transferase(Phosphotransferase) domain 1"/>
    <property type="match status" value="1"/>
</dbReference>
<dbReference type="SUPFAM" id="SSF49562">
    <property type="entry name" value="C2 domain (Calcium/lipid-binding domain, CaLB)"/>
    <property type="match status" value="1"/>
</dbReference>
<dbReference type="FunFam" id="3.30.60.20:FF:000034">
    <property type="entry name" value="Protein kinase C"/>
    <property type="match status" value="1"/>
</dbReference>
<dbReference type="InterPro" id="IPR011009">
    <property type="entry name" value="Kinase-like_dom_sf"/>
</dbReference>
<dbReference type="OrthoDB" id="63267at2759"/>
<dbReference type="InterPro" id="IPR017892">
    <property type="entry name" value="Pkinase_C"/>
</dbReference>
<evidence type="ECO:0000313" key="24">
    <source>
        <dbReference type="EMBL" id="KAF2255833.1"/>
    </source>
</evidence>
<feature type="domain" description="REM-1" evidence="23">
    <location>
        <begin position="1"/>
        <end position="67"/>
    </location>
</feature>
<dbReference type="PROSITE" id="PS51285">
    <property type="entry name" value="AGC_KINASE_CTER"/>
    <property type="match status" value="1"/>
</dbReference>
<dbReference type="GO" id="GO:0005524">
    <property type="term" value="F:ATP binding"/>
    <property type="evidence" value="ECO:0007669"/>
    <property type="project" value="UniProtKB-UniRule"/>
</dbReference>
<keyword evidence="7" id="KW-0677">Repeat</keyword>
<feature type="compositionally biased region" description="Pro residues" evidence="18">
    <location>
        <begin position="619"/>
        <end position="637"/>
    </location>
</feature>
<dbReference type="FunFam" id="1.10.510.10:FF:000101">
    <property type="entry name" value="Protein kinase C"/>
    <property type="match status" value="1"/>
</dbReference>